<protein>
    <submittedName>
        <fullName evidence="1">Uncharacterized protein</fullName>
    </submittedName>
</protein>
<evidence type="ECO:0000313" key="1">
    <source>
        <dbReference type="EMBL" id="GEO81814.1"/>
    </source>
</evidence>
<name>A0A512H8N0_9PROT</name>
<gene>
    <name evidence="1" type="ORF">ROR02_19450</name>
</gene>
<dbReference type="AlphaFoldDB" id="A0A512H8N0"/>
<comment type="caution">
    <text evidence="1">The sequence shown here is derived from an EMBL/GenBank/DDBJ whole genome shotgun (WGS) entry which is preliminary data.</text>
</comment>
<accession>A0A512H8N0</accession>
<reference evidence="1 2" key="1">
    <citation type="submission" date="2019-07" db="EMBL/GenBank/DDBJ databases">
        <title>Whole genome shotgun sequence of Rhodospirillum oryzae NBRC 107573.</title>
        <authorList>
            <person name="Hosoyama A."/>
            <person name="Uohara A."/>
            <person name="Ohji S."/>
            <person name="Ichikawa N."/>
        </authorList>
    </citation>
    <scope>NUCLEOTIDE SEQUENCE [LARGE SCALE GENOMIC DNA]</scope>
    <source>
        <strain evidence="1 2">NBRC 107573</strain>
    </source>
</reference>
<dbReference type="Proteomes" id="UP000321567">
    <property type="component" value="Unassembled WGS sequence"/>
</dbReference>
<organism evidence="1 2">
    <name type="scientific">Pararhodospirillum oryzae</name>
    <dbReference type="NCBI Taxonomy" id="478448"/>
    <lineage>
        <taxon>Bacteria</taxon>
        <taxon>Pseudomonadati</taxon>
        <taxon>Pseudomonadota</taxon>
        <taxon>Alphaproteobacteria</taxon>
        <taxon>Rhodospirillales</taxon>
        <taxon>Rhodospirillaceae</taxon>
        <taxon>Pararhodospirillum</taxon>
    </lineage>
</organism>
<dbReference type="EMBL" id="BJZO01000049">
    <property type="protein sequence ID" value="GEO81814.1"/>
    <property type="molecule type" value="Genomic_DNA"/>
</dbReference>
<keyword evidence="2" id="KW-1185">Reference proteome</keyword>
<sequence length="64" mass="7471">MAACPWPLPLTPFSHTLSRLPVARGDSEMRWDEAWYLMGKRGRQWESMAFDRNTWVKPPPGAPW</sequence>
<proteinExistence type="predicted"/>
<evidence type="ECO:0000313" key="2">
    <source>
        <dbReference type="Proteomes" id="UP000321567"/>
    </source>
</evidence>